<evidence type="ECO:0008006" key="5">
    <source>
        <dbReference type="Google" id="ProtNLM"/>
    </source>
</evidence>
<dbReference type="GeneID" id="96005037"/>
<evidence type="ECO:0000256" key="2">
    <source>
        <dbReference type="SAM" id="Phobius"/>
    </source>
</evidence>
<keyword evidence="2" id="KW-0472">Membrane</keyword>
<evidence type="ECO:0000256" key="1">
    <source>
        <dbReference type="SAM" id="MobiDB-lite"/>
    </source>
</evidence>
<dbReference type="Proteomes" id="UP000803884">
    <property type="component" value="Unassembled WGS sequence"/>
</dbReference>
<accession>A0AB34KW64</accession>
<evidence type="ECO:0000313" key="4">
    <source>
        <dbReference type="Proteomes" id="UP000803884"/>
    </source>
</evidence>
<reference evidence="3 4" key="1">
    <citation type="journal article" date="2020" name="Microbiol. Resour. Announc.">
        <title>Draft Genome Sequence of a Cladosporium Species Isolated from the Mesophotic Ascidian Didemnum maculosum.</title>
        <authorList>
            <person name="Gioti A."/>
            <person name="Siaperas R."/>
            <person name="Nikolaivits E."/>
            <person name="Le Goff G."/>
            <person name="Ouazzani J."/>
            <person name="Kotoulas G."/>
            <person name="Topakas E."/>
        </authorList>
    </citation>
    <scope>NUCLEOTIDE SEQUENCE [LARGE SCALE GENOMIC DNA]</scope>
    <source>
        <strain evidence="3 4">TM138-S3</strain>
    </source>
</reference>
<proteinExistence type="predicted"/>
<gene>
    <name evidence="3" type="ORF">WHR41_03593</name>
</gene>
<keyword evidence="4" id="KW-1185">Reference proteome</keyword>
<sequence length="408" mass="47381">MGKPTTTQIPYKDDPDAVSMHTTPDDYDYAEAQPPADTLPSYTDSEAAASSSAAFTEAMDERRRRIELIEPYEVLAYPSGSNGWFGRNNLNSKGEVTIRMDSRLTDPEELYKYIMDYLRVVPPCPTVRIYGYHFETVHRKDKKEKEKMCDFDITMSFQPYLSPPFASDWWSDNVVDAGDKAYRGHWRQTKAPHYKPGIQLHDLPTNTLKDWCEEYCASPSKLKVFRVNRLVHMETDVIRDRVQSLVRSTQYRGHLDITFPVEGKKVDIYSPHIINRWRTTWVRFLFYFSFLWIITWPILYFMTKWWNVYTVNWHFTGRTGPATISEAAWFVKHQDLIRQCVLNRYTGDGEHCTSASAQNLPQNQERQMPKSGNANLDSAVSFVQGGVNLWNSVASGRNPNDQSWGYDR</sequence>
<dbReference type="PANTHER" id="PTHR37848">
    <property type="entry name" value="EXPRESSED PROTEIN"/>
    <property type="match status" value="1"/>
</dbReference>
<dbReference type="EMBL" id="JAAQHG020000009">
    <property type="protein sequence ID" value="KAL1587795.1"/>
    <property type="molecule type" value="Genomic_DNA"/>
</dbReference>
<feature type="transmembrane region" description="Helical" evidence="2">
    <location>
        <begin position="284"/>
        <end position="302"/>
    </location>
</feature>
<name>A0AB34KW64_9PEZI</name>
<protein>
    <recommendedName>
        <fullName evidence="5">Transmembrane protein</fullName>
    </recommendedName>
</protein>
<keyword evidence="2" id="KW-1133">Transmembrane helix</keyword>
<dbReference type="PANTHER" id="PTHR37848:SF1">
    <property type="entry name" value="SUN DOMAIN-CONTAINING PROTEIN"/>
    <property type="match status" value="1"/>
</dbReference>
<evidence type="ECO:0000313" key="3">
    <source>
        <dbReference type="EMBL" id="KAL1587795.1"/>
    </source>
</evidence>
<dbReference type="AlphaFoldDB" id="A0AB34KW64"/>
<feature type="region of interest" description="Disordered" evidence="1">
    <location>
        <begin position="1"/>
        <end position="56"/>
    </location>
</feature>
<keyword evidence="2" id="KW-0812">Transmembrane</keyword>
<comment type="caution">
    <text evidence="3">The sequence shown here is derived from an EMBL/GenBank/DDBJ whole genome shotgun (WGS) entry which is preliminary data.</text>
</comment>
<dbReference type="RefSeq" id="XP_069230900.1">
    <property type="nucleotide sequence ID" value="XM_069372199.1"/>
</dbReference>
<organism evidence="3 4">
    <name type="scientific">Cladosporium halotolerans</name>
    <dbReference type="NCBI Taxonomy" id="1052096"/>
    <lineage>
        <taxon>Eukaryota</taxon>
        <taxon>Fungi</taxon>
        <taxon>Dikarya</taxon>
        <taxon>Ascomycota</taxon>
        <taxon>Pezizomycotina</taxon>
        <taxon>Dothideomycetes</taxon>
        <taxon>Dothideomycetidae</taxon>
        <taxon>Cladosporiales</taxon>
        <taxon>Cladosporiaceae</taxon>
        <taxon>Cladosporium</taxon>
    </lineage>
</organism>